<keyword evidence="6" id="KW-0808">Transferase</keyword>
<dbReference type="InterPro" id="IPR007094">
    <property type="entry name" value="RNA-dir_pol_PSvirus"/>
</dbReference>
<keyword evidence="7" id="KW-0548">Nucleotidyltransferase</keyword>
<dbReference type="Proteomes" id="UP000232698">
    <property type="component" value="Segment"/>
</dbReference>
<dbReference type="InterPro" id="IPR001592">
    <property type="entry name" value="Poty_coat"/>
</dbReference>
<keyword evidence="8" id="KW-0547">Nucleotide-binding</keyword>
<evidence type="ECO:0000256" key="6">
    <source>
        <dbReference type="ARBA" id="ARBA00022679"/>
    </source>
</evidence>
<dbReference type="SUPFAM" id="SSF56672">
    <property type="entry name" value="DNA/RNA polymerases"/>
    <property type="match status" value="1"/>
</dbReference>
<evidence type="ECO:0000256" key="12">
    <source>
        <dbReference type="RuleBase" id="RU003351"/>
    </source>
</evidence>
<comment type="subcellular location">
    <subcellularLocation>
        <location evidence="1">Virion</location>
    </subcellularLocation>
</comment>
<reference evidence="15 16" key="1">
    <citation type="journal article" date="2000" name="Aust. Orchid Rev.">
        <title>Viruses of orchids in Australia: their identification, biology and control.</title>
        <authorList>
            <person name="Gibbs A."/>
            <person name="Mackenzie A."/>
            <person name="Blanchfield A."/>
            <person name="Cross P."/>
            <person name="Wilson C."/>
            <person name="Kitajima E."/>
            <person name="Nightingale M."/>
            <person name="Clements M."/>
        </authorList>
    </citation>
    <scope>NUCLEOTIDE SEQUENCE [LARGE SCALE GENOMIC DNA]</scope>
</reference>
<evidence type="ECO:0000313" key="15">
    <source>
        <dbReference type="EMBL" id="AAF00518.1"/>
    </source>
</evidence>
<accession>Q9QDL6</accession>
<keyword evidence="9" id="KW-0946">Virion</keyword>
<evidence type="ECO:0000256" key="11">
    <source>
        <dbReference type="ARBA" id="ARBA00029405"/>
    </source>
</evidence>
<evidence type="ECO:0000256" key="7">
    <source>
        <dbReference type="ARBA" id="ARBA00022695"/>
    </source>
</evidence>
<evidence type="ECO:0000256" key="10">
    <source>
        <dbReference type="ARBA" id="ARBA00022953"/>
    </source>
</evidence>
<dbReference type="KEGG" id="vg:40525315"/>
<evidence type="ECO:0000256" key="8">
    <source>
        <dbReference type="ARBA" id="ARBA00022741"/>
    </source>
</evidence>
<keyword evidence="16" id="KW-1185">Reference proteome</keyword>
<feature type="region of interest" description="Disordered" evidence="13">
    <location>
        <begin position="218"/>
        <end position="253"/>
    </location>
</feature>
<evidence type="ECO:0000256" key="2">
    <source>
        <dbReference type="ARBA" id="ARBA00006064"/>
    </source>
</evidence>
<feature type="compositionally biased region" description="Polar residues" evidence="13">
    <location>
        <begin position="230"/>
        <end position="239"/>
    </location>
</feature>
<name>Q9QDL6_9POTV</name>
<comment type="function">
    <text evidence="11">Involved in aphid transmission, cell-to-cell and systemis movement, encapsidation of the viral RNA and in the regulation of viral RNA amplification.</text>
</comment>
<feature type="non-terminal residue" evidence="15">
    <location>
        <position position="1"/>
    </location>
</feature>
<dbReference type="InterPro" id="IPR001205">
    <property type="entry name" value="RNA-dir_pol_C"/>
</dbReference>
<sequence length="480" mass="54944">GNNSGQPSTVVDNTLMVVVAMYYALSKEINDLDDLTEFIVFFVNGDDLVIAIAPDKVNLLDDFGDSFRELGLTYDFSERSLDKSDIEFMSHKGILIDGTYIPKLEKERIVSILEWDRSNDITHRAEAICAAMIEAWGYNDLLTEIRKFYNWLMDLEEFRDETARGVFPYIAETALRKLYTNADSSVNELLAYLEIIHEEDTGEFDIVVLQGDRAEMDAGADTVRRRNQPSEEPSASTGIVSGERDRDIDTGSRGQVVPRLKTIGKKMRMPKKVNEIVLNLEHLLEYKPDQVDLSNTRATHKQFEMWHNTVMKELEITEEQMKIILNGFMVWCIENGTSPNLNGVWTMMDGVEQVEFPLKPFIENAKPTLRQIMHHFSDAAEAYIEFRNAESVYIPRYALIRNLRDPNLARYAFDFYEMHAKTPVRAREAHLQMKAAALTNVNTRLFGLDGNIATQEENTERHVATDVNANMHTLLGVRHM</sequence>
<evidence type="ECO:0000259" key="14">
    <source>
        <dbReference type="PROSITE" id="PS50507"/>
    </source>
</evidence>
<dbReference type="GO" id="GO:0003968">
    <property type="term" value="F:RNA-directed RNA polymerase activity"/>
    <property type="evidence" value="ECO:0007669"/>
    <property type="project" value="UniProtKB-KW"/>
</dbReference>
<organism evidence="15 16">
    <name type="scientific">Rhopalanthe virus Y</name>
    <dbReference type="NCBI Taxonomy" id="104392"/>
    <lineage>
        <taxon>Viruses</taxon>
        <taxon>Riboviria</taxon>
        <taxon>Orthornavirae</taxon>
        <taxon>Pisuviricota</taxon>
        <taxon>Stelpaviricetes</taxon>
        <taxon>Patatavirales</taxon>
        <taxon>Potyviridae</taxon>
        <taxon>Potyvirus</taxon>
        <taxon>Potyvirus rhopalanthi</taxon>
    </lineage>
</organism>
<protein>
    <recommendedName>
        <fullName evidence="3">Genome polyprotein</fullName>
    </recommendedName>
</protein>
<evidence type="ECO:0000256" key="13">
    <source>
        <dbReference type="SAM" id="MobiDB-lite"/>
    </source>
</evidence>
<keyword evidence="5" id="KW-0167">Capsid protein</keyword>
<feature type="domain" description="RdRp catalytic" evidence="14">
    <location>
        <begin position="1"/>
        <end position="60"/>
    </location>
</feature>
<dbReference type="GeneID" id="40525315"/>
<proteinExistence type="inferred from homology"/>
<dbReference type="RefSeq" id="YP_009665146.1">
    <property type="nucleotide sequence ID" value="NC_043162.1"/>
</dbReference>
<comment type="similarity">
    <text evidence="2 12">Belongs to the potyviridae genome polyprotein family.</text>
</comment>
<dbReference type="InterPro" id="IPR043502">
    <property type="entry name" value="DNA/RNA_pol_sf"/>
</dbReference>
<dbReference type="Pfam" id="PF00767">
    <property type="entry name" value="Poty_coat"/>
    <property type="match status" value="1"/>
</dbReference>
<evidence type="ECO:0000256" key="9">
    <source>
        <dbReference type="ARBA" id="ARBA00022844"/>
    </source>
</evidence>
<evidence type="ECO:0000256" key="5">
    <source>
        <dbReference type="ARBA" id="ARBA00022561"/>
    </source>
</evidence>
<dbReference type="GO" id="GO:0019028">
    <property type="term" value="C:viral capsid"/>
    <property type="evidence" value="ECO:0007669"/>
    <property type="project" value="UniProtKB-KW"/>
</dbReference>
<evidence type="ECO:0000256" key="3">
    <source>
        <dbReference type="ARBA" id="ARBA00020107"/>
    </source>
</evidence>
<dbReference type="GO" id="GO:0003723">
    <property type="term" value="F:RNA binding"/>
    <property type="evidence" value="ECO:0007669"/>
    <property type="project" value="InterPro"/>
</dbReference>
<dbReference type="InterPro" id="IPR043128">
    <property type="entry name" value="Rev_trsase/Diguanyl_cyclase"/>
</dbReference>
<dbReference type="EMBL" id="AF185956">
    <property type="protein sequence ID" value="AAF00518.1"/>
    <property type="molecule type" value="Genomic_RNA"/>
</dbReference>
<keyword evidence="4" id="KW-0696">RNA-directed RNA polymerase</keyword>
<dbReference type="GO" id="GO:0039694">
    <property type="term" value="P:viral RNA genome replication"/>
    <property type="evidence" value="ECO:0007669"/>
    <property type="project" value="InterPro"/>
</dbReference>
<keyword evidence="10" id="KW-0693">Viral RNA replication</keyword>
<dbReference type="PROSITE" id="PS50507">
    <property type="entry name" value="RDRP_SSRNA_POS"/>
    <property type="match status" value="1"/>
</dbReference>
<dbReference type="GO" id="GO:0000166">
    <property type="term" value="F:nucleotide binding"/>
    <property type="evidence" value="ECO:0007669"/>
    <property type="project" value="UniProtKB-KW"/>
</dbReference>
<evidence type="ECO:0000256" key="4">
    <source>
        <dbReference type="ARBA" id="ARBA00022484"/>
    </source>
</evidence>
<dbReference type="Pfam" id="PF00680">
    <property type="entry name" value="RdRP_1"/>
    <property type="match status" value="1"/>
</dbReference>
<evidence type="ECO:0000313" key="16">
    <source>
        <dbReference type="Proteomes" id="UP000232698"/>
    </source>
</evidence>
<evidence type="ECO:0000256" key="1">
    <source>
        <dbReference type="ARBA" id="ARBA00004328"/>
    </source>
</evidence>
<dbReference type="GO" id="GO:0006351">
    <property type="term" value="P:DNA-templated transcription"/>
    <property type="evidence" value="ECO:0007669"/>
    <property type="project" value="InterPro"/>
</dbReference>
<dbReference type="Gene3D" id="3.30.70.270">
    <property type="match status" value="1"/>
</dbReference>